<accession>A0A813D2C4</accession>
<keyword evidence="4" id="KW-1185">Reference proteome</keyword>
<reference evidence="3" key="1">
    <citation type="submission" date="2021-02" db="EMBL/GenBank/DDBJ databases">
        <authorList>
            <person name="Dougan E. K."/>
            <person name="Rhodes N."/>
            <person name="Thang M."/>
            <person name="Chan C."/>
        </authorList>
    </citation>
    <scope>NUCLEOTIDE SEQUENCE</scope>
</reference>
<feature type="compositionally biased region" description="Low complexity" evidence="1">
    <location>
        <begin position="46"/>
        <end position="61"/>
    </location>
</feature>
<dbReference type="EMBL" id="CAJNNV010000379">
    <property type="protein sequence ID" value="CAE8582401.1"/>
    <property type="molecule type" value="Genomic_DNA"/>
</dbReference>
<evidence type="ECO:0000256" key="1">
    <source>
        <dbReference type="SAM" id="MobiDB-lite"/>
    </source>
</evidence>
<feature type="compositionally biased region" description="Polar residues" evidence="1">
    <location>
        <begin position="208"/>
        <end position="225"/>
    </location>
</feature>
<keyword evidence="2" id="KW-0732">Signal</keyword>
<dbReference type="AlphaFoldDB" id="A0A813D2C4"/>
<proteinExistence type="predicted"/>
<feature type="region of interest" description="Disordered" evidence="1">
    <location>
        <begin position="193"/>
        <end position="230"/>
    </location>
</feature>
<name>A0A813D2C4_POLGL</name>
<evidence type="ECO:0000313" key="3">
    <source>
        <dbReference type="EMBL" id="CAE8582401.1"/>
    </source>
</evidence>
<comment type="caution">
    <text evidence="3">The sequence shown here is derived from an EMBL/GenBank/DDBJ whole genome shotgun (WGS) entry which is preliminary data.</text>
</comment>
<protein>
    <submittedName>
        <fullName evidence="3">Uncharacterized protein</fullName>
    </submittedName>
</protein>
<gene>
    <name evidence="3" type="ORF">PGLA1383_LOCUS1398</name>
</gene>
<dbReference type="Proteomes" id="UP000654075">
    <property type="component" value="Unassembled WGS sequence"/>
</dbReference>
<organism evidence="3 4">
    <name type="scientific">Polarella glacialis</name>
    <name type="common">Dinoflagellate</name>
    <dbReference type="NCBI Taxonomy" id="89957"/>
    <lineage>
        <taxon>Eukaryota</taxon>
        <taxon>Sar</taxon>
        <taxon>Alveolata</taxon>
        <taxon>Dinophyceae</taxon>
        <taxon>Suessiales</taxon>
        <taxon>Suessiaceae</taxon>
        <taxon>Polarella</taxon>
    </lineage>
</organism>
<evidence type="ECO:0000313" key="4">
    <source>
        <dbReference type="Proteomes" id="UP000654075"/>
    </source>
</evidence>
<feature type="region of interest" description="Disordered" evidence="1">
    <location>
        <begin position="39"/>
        <end position="64"/>
    </location>
</feature>
<feature type="signal peptide" evidence="2">
    <location>
        <begin position="1"/>
        <end position="23"/>
    </location>
</feature>
<evidence type="ECO:0000256" key="2">
    <source>
        <dbReference type="SAM" id="SignalP"/>
    </source>
</evidence>
<feature type="chain" id="PRO_5032985280" evidence="2">
    <location>
        <begin position="24"/>
        <end position="475"/>
    </location>
</feature>
<dbReference type="OrthoDB" id="294483at2759"/>
<sequence length="475" mass="50640">MLLCLKVHVCLCVSPSLPSMADADAELGAQLEKLALKATAGDTSDDNNSTNNNSNSNSNNTIDGANFEAGPRHCKICQLSWTGSLESVAMHESGKTHHKRLLAPRGATPHAGDSAFGVTSSSSVAAEVADCKGQLPPPTWALLPATSAVGTRDPPAGTAAAMKLWPWPGDTPNAFDEVAKRFLHVLMQQGMSEEMQSRVQKAIHDQEPQSGSDDPSPTVPGTQASPADRMESCAQKAFTMQSQMRRCTQQPEDFADIEALWGYAEAKFSLRAGMAFNALAQRATPGLSAVLARPKLRVAALGGGPAAELLAAVVARDVAGGGFGKLAIYEWVDSWRPIVQQVGRLLGEHIEYHHCDVSKPLASEENAALRDADANFDVLIFSHVLLECGKGEAAPLELLRDLWVSKRESGLSHILVLDAGQARGRGKRTRPLAGSLRDVELLAAELGAEVHRVEGRCRTDGVLLARSSESERLAI</sequence>